<dbReference type="KEGG" id="tva:75684039"/>
<name>A2EU85_TRIV3</name>
<accession>A2EU85</accession>
<dbReference type="PANTHER" id="PTHR14237:SF80">
    <property type="entry name" value="MOLYBDENUM COFACTOR SULFURASE"/>
    <property type="match status" value="1"/>
</dbReference>
<evidence type="ECO:0000259" key="1">
    <source>
        <dbReference type="Pfam" id="PF00266"/>
    </source>
</evidence>
<dbReference type="Gene3D" id="3.90.1150.10">
    <property type="entry name" value="Aspartate Aminotransferase, domain 1"/>
    <property type="match status" value="1"/>
</dbReference>
<dbReference type="SUPFAM" id="SSF53383">
    <property type="entry name" value="PLP-dependent transferases"/>
    <property type="match status" value="1"/>
</dbReference>
<dbReference type="STRING" id="5722.A2EU85"/>
<dbReference type="OrthoDB" id="10264306at2759"/>
<keyword evidence="3" id="KW-1185">Reference proteome</keyword>
<dbReference type="InterPro" id="IPR000192">
    <property type="entry name" value="Aminotrans_V_dom"/>
</dbReference>
<dbReference type="SMR" id="A2EU85"/>
<organism evidence="2 3">
    <name type="scientific">Trichomonas vaginalis (strain ATCC PRA-98 / G3)</name>
    <dbReference type="NCBI Taxonomy" id="412133"/>
    <lineage>
        <taxon>Eukaryota</taxon>
        <taxon>Metamonada</taxon>
        <taxon>Parabasalia</taxon>
        <taxon>Trichomonadida</taxon>
        <taxon>Trichomonadidae</taxon>
        <taxon>Trichomonas</taxon>
    </lineage>
</organism>
<dbReference type="EMBL" id="DS113494">
    <property type="protein sequence ID" value="EAY03772.1"/>
    <property type="molecule type" value="Genomic_DNA"/>
</dbReference>
<dbReference type="Pfam" id="PF00266">
    <property type="entry name" value="Aminotran_5"/>
    <property type="match status" value="1"/>
</dbReference>
<dbReference type="PANTHER" id="PTHR14237">
    <property type="entry name" value="MOLYBDOPTERIN COFACTOR SULFURASE MOSC"/>
    <property type="match status" value="1"/>
</dbReference>
<gene>
    <name evidence="2" type="ORF">TVAG_232550</name>
</gene>
<dbReference type="eggNOG" id="KOG2142">
    <property type="taxonomic scope" value="Eukaryota"/>
</dbReference>
<evidence type="ECO:0000313" key="3">
    <source>
        <dbReference type="Proteomes" id="UP000001542"/>
    </source>
</evidence>
<dbReference type="VEuPathDB" id="TrichDB:TVAG_232550"/>
<sequence>MGYPNLGALVVRNDALKYLEKRDFSGGTVVIATCGTDYALFQPRGCSKFEDGTIPFLSIVALKEGFDKLNELGIENINKHTWALTRELYTRLARLRHKSTGRPVVKIYGNHAKDNQKLQGSIVTVNFLNADGTYVGYNEVMKKSTAENINIRVGCFCNPGSCISAAGLRDDQVEHYYNKKTSCHDSIDIVEGVPLGAVRISIGAYSTIEDILKFEQFVINNFVH</sequence>
<dbReference type="VEuPathDB" id="TrichDB:TVAGG3_1051400"/>
<evidence type="ECO:0000313" key="2">
    <source>
        <dbReference type="EMBL" id="EAY03772.1"/>
    </source>
</evidence>
<reference evidence="2" key="1">
    <citation type="submission" date="2006-10" db="EMBL/GenBank/DDBJ databases">
        <authorList>
            <person name="Amadeo P."/>
            <person name="Zhao Q."/>
            <person name="Wortman J."/>
            <person name="Fraser-Liggett C."/>
            <person name="Carlton J."/>
        </authorList>
    </citation>
    <scope>NUCLEOTIDE SEQUENCE</scope>
    <source>
        <strain evidence="2">G3</strain>
    </source>
</reference>
<dbReference type="InterPro" id="IPR015422">
    <property type="entry name" value="PyrdxlP-dep_Trfase_small"/>
</dbReference>
<dbReference type="InParanoid" id="A2EU85"/>
<dbReference type="Proteomes" id="UP000001542">
    <property type="component" value="Unassembled WGS sequence"/>
</dbReference>
<dbReference type="AlphaFoldDB" id="A2EU85"/>
<dbReference type="RefSeq" id="XP_001315995.1">
    <property type="nucleotide sequence ID" value="XM_001315960.1"/>
</dbReference>
<protein>
    <submittedName>
        <fullName evidence="2">Molybdenum cofactor sulfurase, putative</fullName>
    </submittedName>
</protein>
<reference evidence="2" key="2">
    <citation type="journal article" date="2007" name="Science">
        <title>Draft genome sequence of the sexually transmitted pathogen Trichomonas vaginalis.</title>
        <authorList>
            <person name="Carlton J.M."/>
            <person name="Hirt R.P."/>
            <person name="Silva J.C."/>
            <person name="Delcher A.L."/>
            <person name="Schatz M."/>
            <person name="Zhao Q."/>
            <person name="Wortman J.R."/>
            <person name="Bidwell S.L."/>
            <person name="Alsmark U.C.M."/>
            <person name="Besteiro S."/>
            <person name="Sicheritz-Ponten T."/>
            <person name="Noel C.J."/>
            <person name="Dacks J.B."/>
            <person name="Foster P.G."/>
            <person name="Simillion C."/>
            <person name="Van de Peer Y."/>
            <person name="Miranda-Saavedra D."/>
            <person name="Barton G.J."/>
            <person name="Westrop G.D."/>
            <person name="Mueller S."/>
            <person name="Dessi D."/>
            <person name="Fiori P.L."/>
            <person name="Ren Q."/>
            <person name="Paulsen I."/>
            <person name="Zhang H."/>
            <person name="Bastida-Corcuera F.D."/>
            <person name="Simoes-Barbosa A."/>
            <person name="Brown M.T."/>
            <person name="Hayes R.D."/>
            <person name="Mukherjee M."/>
            <person name="Okumura C.Y."/>
            <person name="Schneider R."/>
            <person name="Smith A.J."/>
            <person name="Vanacova S."/>
            <person name="Villalvazo M."/>
            <person name="Haas B.J."/>
            <person name="Pertea M."/>
            <person name="Feldblyum T.V."/>
            <person name="Utterback T.R."/>
            <person name="Shu C.L."/>
            <person name="Osoegawa K."/>
            <person name="de Jong P.J."/>
            <person name="Hrdy I."/>
            <person name="Horvathova L."/>
            <person name="Zubacova Z."/>
            <person name="Dolezal P."/>
            <person name="Malik S.B."/>
            <person name="Logsdon J.M. Jr."/>
            <person name="Henze K."/>
            <person name="Gupta A."/>
            <person name="Wang C.C."/>
            <person name="Dunne R.L."/>
            <person name="Upcroft J.A."/>
            <person name="Upcroft P."/>
            <person name="White O."/>
            <person name="Salzberg S.L."/>
            <person name="Tang P."/>
            <person name="Chiu C.-H."/>
            <person name="Lee Y.-S."/>
            <person name="Embley T.M."/>
            <person name="Coombs G.H."/>
            <person name="Mottram J.C."/>
            <person name="Tachezy J."/>
            <person name="Fraser-Liggett C.M."/>
            <person name="Johnson P.J."/>
        </authorList>
    </citation>
    <scope>NUCLEOTIDE SEQUENCE [LARGE SCALE GENOMIC DNA]</scope>
    <source>
        <strain evidence="2">G3</strain>
    </source>
</reference>
<proteinExistence type="predicted"/>
<feature type="domain" description="Aminotransferase class V" evidence="1">
    <location>
        <begin position="6"/>
        <end position="213"/>
    </location>
</feature>
<dbReference type="InterPro" id="IPR015424">
    <property type="entry name" value="PyrdxlP-dep_Trfase"/>
</dbReference>